<keyword evidence="4" id="KW-0433">Leucine-rich repeat</keyword>
<keyword evidence="12" id="KW-0807">Transducer</keyword>
<sequence length="924" mass="104673">AGHRKCWNLEFQCLNGECLRPGYLCDNHTDCKDGSDETDCSSDAFVLCGDGSQKHRSYWCDDWPDCPDNHADEKNCMHCDDEDRFMCPNGRCIKRANVCDSQCDCVEPVGDPLAPCPDEINCEEYYTIYHGSSDRCIQEKYLCDGVNHCHNGNFLSDEFGCGITSPENGSFRCLDNRTLPGSLKCDRKYDCLHGDDEVDCPMITECDAGQFLCKSGQCVEETSRCNVTFECWDKSDEIGCHDVPCNSNLIKCDLGGQCIPKERWCDYFVDCPDGSDEKNCDLIECTSEEFQCDNGQCIDRRYHCYNSGNSHEACADMSHLQNCSDWECRHNEFKCHRGPCLNTSLLCNGKIDCQHTWEDEDGCPFPCSILASQCECRDVHINCTGLGLTVVPTDTEKEITWFHLGSNYFNVTLTNETFLTLNRLLYLDLSNNSIAVLLPMMFSSLWRLTVLNLQNNDIHELNNGSFYGLPNVKGLHLQGNKIRTLNAMAFYGLSSLTNLDLHHQNINCIRPDTFIGLRSLVGLDLSQNKIEYLDEGSFRGMPHLLYLSFSDNNLYNSDNSLITCSSICPFRITDEFRFCCLARHVEVCFPPPDEFSSCEDLMSNLVLRVCVWALALVAIFGNLLVIGWRAKYKHCNQVHSFLITNLALGDLLMGSYLLLIALVDWHYRGVYFIYDSSWRSSPWCSFAGFISTFSSELSVFTLTVITLDRFLVIIFPFRVRRLEMTRTRLLMALGWIFAAALSAIPLVHIEYFRNFYGRSGVCLALHITPDKPSGWEYSVFVFLFLNLLSFTIIAVGYLWMFLVARTTQHAVHKERRTSESAMAWRMTLLVVTDAACWVPIILLGVVSLAGFTVPPQVFAWVAVFILPLNAAVNPVLYTLSTAPFLTPARHGFLSFRRSCKLSLSADQRRSYTSAIHSHNYTGKE</sequence>
<feature type="disulfide bond" evidence="13">
    <location>
        <begin position="87"/>
        <end position="105"/>
    </location>
</feature>
<dbReference type="PROSITE" id="PS01209">
    <property type="entry name" value="LDLRA_1"/>
    <property type="match status" value="3"/>
</dbReference>
<dbReference type="InterPro" id="IPR023415">
    <property type="entry name" value="LDLR_class-A_CS"/>
</dbReference>
<feature type="domain" description="G-protein coupled receptors family 1 profile" evidence="15">
    <location>
        <begin position="621"/>
        <end position="877"/>
    </location>
</feature>
<feature type="disulfide bond" evidence="13">
    <location>
        <begin position="335"/>
        <end position="353"/>
    </location>
</feature>
<dbReference type="PRINTS" id="PR00261">
    <property type="entry name" value="LDLRECEPTOR"/>
</dbReference>
<evidence type="ECO:0000256" key="14">
    <source>
        <dbReference type="SAM" id="Phobius"/>
    </source>
</evidence>
<keyword evidence="8" id="KW-0297">G-protein coupled receptor</keyword>
<evidence type="ECO:0000256" key="9">
    <source>
        <dbReference type="ARBA" id="ARBA00023136"/>
    </source>
</evidence>
<dbReference type="Gene3D" id="3.80.10.10">
    <property type="entry name" value="Ribonuclease Inhibitor"/>
    <property type="match status" value="2"/>
</dbReference>
<reference evidence="16 17" key="1">
    <citation type="submission" date="2024-07" db="EMBL/GenBank/DDBJ databases">
        <title>Chromosome-level genome assembly of the water stick insect Ranatra chinensis (Heteroptera: Nepidae).</title>
        <authorList>
            <person name="Liu X."/>
        </authorList>
    </citation>
    <scope>NUCLEOTIDE SEQUENCE [LARGE SCALE GENOMIC DNA]</scope>
    <source>
        <strain evidence="16">Cailab_2021Rc</strain>
        <tissue evidence="16">Muscle</tissue>
    </source>
</reference>
<evidence type="ECO:0000256" key="13">
    <source>
        <dbReference type="PROSITE-ProRule" id="PRU00124"/>
    </source>
</evidence>
<evidence type="ECO:0000256" key="4">
    <source>
        <dbReference type="ARBA" id="ARBA00022614"/>
    </source>
</evidence>
<feature type="transmembrane region" description="Helical" evidence="14">
    <location>
        <begin position="857"/>
        <end position="879"/>
    </location>
</feature>
<dbReference type="SUPFAM" id="SSF52058">
    <property type="entry name" value="L domain-like"/>
    <property type="match status" value="1"/>
</dbReference>
<feature type="transmembrane region" description="Helical" evidence="14">
    <location>
        <begin position="823"/>
        <end position="851"/>
    </location>
</feature>
<dbReference type="SUPFAM" id="SSF81321">
    <property type="entry name" value="Family A G protein-coupled receptor-like"/>
    <property type="match status" value="1"/>
</dbReference>
<keyword evidence="5 14" id="KW-0812">Transmembrane</keyword>
<feature type="disulfide bond" evidence="13">
    <location>
        <begin position="185"/>
        <end position="200"/>
    </location>
</feature>
<protein>
    <recommendedName>
        <fullName evidence="15">G-protein coupled receptors family 1 profile domain-containing protein</fullName>
    </recommendedName>
</protein>
<feature type="transmembrane region" description="Helical" evidence="14">
    <location>
        <begin position="697"/>
        <end position="717"/>
    </location>
</feature>
<dbReference type="SUPFAM" id="SSF57424">
    <property type="entry name" value="LDL receptor-like module"/>
    <property type="match status" value="5"/>
</dbReference>
<dbReference type="SMART" id="SM00192">
    <property type="entry name" value="LDLa"/>
    <property type="match status" value="8"/>
</dbReference>
<proteinExistence type="inferred from homology"/>
<evidence type="ECO:0000259" key="15">
    <source>
        <dbReference type="PROSITE" id="PS50262"/>
    </source>
</evidence>
<feature type="disulfide bond" evidence="13">
    <location>
        <begin position="173"/>
        <end position="191"/>
    </location>
</feature>
<dbReference type="PANTHER" id="PTHR24372">
    <property type="entry name" value="GLYCOPROTEIN HORMONE RECEPTOR"/>
    <property type="match status" value="1"/>
</dbReference>
<feature type="disulfide bond" evidence="13">
    <location>
        <begin position="225"/>
        <end position="240"/>
    </location>
</feature>
<dbReference type="GO" id="GO:0004930">
    <property type="term" value="F:G protein-coupled receptor activity"/>
    <property type="evidence" value="ECO:0007669"/>
    <property type="project" value="UniProtKB-KW"/>
</dbReference>
<accession>A0ABD0YCQ7</accession>
<dbReference type="Gene3D" id="1.20.1070.10">
    <property type="entry name" value="Rhodopsin 7-helix transmembrane proteins"/>
    <property type="match status" value="1"/>
</dbReference>
<feature type="disulfide bond" evidence="13">
    <location>
        <begin position="13"/>
        <end position="31"/>
    </location>
</feature>
<feature type="transmembrane region" description="Helical" evidence="14">
    <location>
        <begin position="605"/>
        <end position="628"/>
    </location>
</feature>
<dbReference type="AlphaFoldDB" id="A0ABD0YCQ7"/>
<name>A0ABD0YCQ7_9HEMI</name>
<comment type="caution">
    <text evidence="13">Lacks conserved residue(s) required for the propagation of feature annotation.</text>
</comment>
<feature type="non-terminal residue" evidence="16">
    <location>
        <position position="1"/>
    </location>
</feature>
<dbReference type="InterPro" id="IPR003591">
    <property type="entry name" value="Leu-rich_rpt_typical-subtyp"/>
</dbReference>
<dbReference type="InterPro" id="IPR000276">
    <property type="entry name" value="GPCR_Rhodpsn"/>
</dbReference>
<comment type="subcellular location">
    <subcellularLocation>
        <location evidence="1">Cell membrane</location>
        <topology evidence="1">Multi-pass membrane protein</topology>
    </subcellularLocation>
</comment>
<dbReference type="PROSITE" id="PS50262">
    <property type="entry name" value="G_PROTEIN_RECEP_F1_2"/>
    <property type="match status" value="1"/>
</dbReference>
<keyword evidence="9 14" id="KW-0472">Membrane</keyword>
<feature type="transmembrane region" description="Helical" evidence="14">
    <location>
        <begin position="640"/>
        <end position="663"/>
    </location>
</feature>
<evidence type="ECO:0000256" key="12">
    <source>
        <dbReference type="ARBA" id="ARBA00023224"/>
    </source>
</evidence>
<dbReference type="CDD" id="cd15137">
    <property type="entry name" value="7tmA_Relaxin_R"/>
    <property type="match status" value="1"/>
</dbReference>
<dbReference type="InterPro" id="IPR001611">
    <property type="entry name" value="Leu-rich_rpt"/>
</dbReference>
<feature type="disulfide bond" evidence="13">
    <location>
        <begin position="206"/>
        <end position="218"/>
    </location>
</feature>
<dbReference type="InterPro" id="IPR032675">
    <property type="entry name" value="LRR_dom_sf"/>
</dbReference>
<comment type="caution">
    <text evidence="16">The sequence shown here is derived from an EMBL/GenBank/DDBJ whole genome shotgun (WGS) entry which is preliminary data.</text>
</comment>
<dbReference type="FunFam" id="1.20.1070.10:FF:000333">
    <property type="entry name" value="Relaxin receptor 1"/>
    <property type="match status" value="1"/>
</dbReference>
<keyword evidence="6" id="KW-0677">Repeat</keyword>
<dbReference type="SMART" id="SM00369">
    <property type="entry name" value="LRR_TYP"/>
    <property type="match status" value="6"/>
</dbReference>
<feature type="disulfide bond" evidence="13">
    <location>
        <begin position="265"/>
        <end position="280"/>
    </location>
</feature>
<evidence type="ECO:0000256" key="1">
    <source>
        <dbReference type="ARBA" id="ARBA00004651"/>
    </source>
</evidence>
<keyword evidence="10 13" id="KW-1015">Disulfide bond</keyword>
<feature type="disulfide bond" evidence="13">
    <location>
        <begin position="25"/>
        <end position="40"/>
    </location>
</feature>
<evidence type="ECO:0000256" key="5">
    <source>
        <dbReference type="ARBA" id="ARBA00022692"/>
    </source>
</evidence>
<keyword evidence="7 14" id="KW-1133">Transmembrane helix</keyword>
<evidence type="ECO:0000313" key="16">
    <source>
        <dbReference type="EMBL" id="KAL1129017.1"/>
    </source>
</evidence>
<feature type="disulfide bond" evidence="13">
    <location>
        <begin position="6"/>
        <end position="18"/>
    </location>
</feature>
<dbReference type="EMBL" id="JBFDAA010000009">
    <property type="protein sequence ID" value="KAL1129017.1"/>
    <property type="molecule type" value="Genomic_DNA"/>
</dbReference>
<evidence type="ECO:0000256" key="3">
    <source>
        <dbReference type="ARBA" id="ARBA00022475"/>
    </source>
</evidence>
<gene>
    <name evidence="16" type="ORF">AAG570_013549</name>
</gene>
<comment type="similarity">
    <text evidence="2">Belongs to the G-protein coupled receptor 1 family.</text>
</comment>
<keyword evidence="3" id="KW-1003">Cell membrane</keyword>
<dbReference type="PROSITE" id="PS50068">
    <property type="entry name" value="LDLRA_2"/>
    <property type="match status" value="7"/>
</dbReference>
<dbReference type="Pfam" id="PF00001">
    <property type="entry name" value="7tm_1"/>
    <property type="match status" value="1"/>
</dbReference>
<keyword evidence="11" id="KW-0675">Receptor</keyword>
<dbReference type="CDD" id="cd00112">
    <property type="entry name" value="LDLa"/>
    <property type="match status" value="6"/>
</dbReference>
<evidence type="ECO:0000256" key="2">
    <source>
        <dbReference type="ARBA" id="ARBA00010663"/>
    </source>
</evidence>
<dbReference type="Pfam" id="PF00057">
    <property type="entry name" value="Ldl_recept_a"/>
    <property type="match status" value="4"/>
</dbReference>
<keyword evidence="17" id="KW-1185">Reference proteome</keyword>
<dbReference type="InterPro" id="IPR036055">
    <property type="entry name" value="LDL_receptor-like_sf"/>
</dbReference>
<dbReference type="InterPro" id="IPR002172">
    <property type="entry name" value="LDrepeatLR_classA_rpt"/>
</dbReference>
<evidence type="ECO:0000256" key="11">
    <source>
        <dbReference type="ARBA" id="ARBA00023170"/>
    </source>
</evidence>
<feature type="disulfide bond" evidence="13">
    <location>
        <begin position="285"/>
        <end position="297"/>
    </location>
</feature>
<dbReference type="PROSITE" id="PS51450">
    <property type="entry name" value="LRR"/>
    <property type="match status" value="1"/>
</dbReference>
<dbReference type="Gene3D" id="4.10.400.10">
    <property type="entry name" value="Low-density Lipoprotein Receptor"/>
    <property type="match status" value="7"/>
</dbReference>
<dbReference type="PROSITE" id="PS00237">
    <property type="entry name" value="G_PROTEIN_RECEP_F1_1"/>
    <property type="match status" value="1"/>
</dbReference>
<feature type="transmembrane region" description="Helical" evidence="14">
    <location>
        <begin position="729"/>
        <end position="749"/>
    </location>
</feature>
<evidence type="ECO:0000313" key="17">
    <source>
        <dbReference type="Proteomes" id="UP001558652"/>
    </source>
</evidence>
<evidence type="ECO:0000256" key="7">
    <source>
        <dbReference type="ARBA" id="ARBA00022989"/>
    </source>
</evidence>
<feature type="disulfide bond" evidence="13">
    <location>
        <begin position="328"/>
        <end position="340"/>
    </location>
</feature>
<organism evidence="16 17">
    <name type="scientific">Ranatra chinensis</name>
    <dbReference type="NCBI Taxonomy" id="642074"/>
    <lineage>
        <taxon>Eukaryota</taxon>
        <taxon>Metazoa</taxon>
        <taxon>Ecdysozoa</taxon>
        <taxon>Arthropoda</taxon>
        <taxon>Hexapoda</taxon>
        <taxon>Insecta</taxon>
        <taxon>Pterygota</taxon>
        <taxon>Neoptera</taxon>
        <taxon>Paraneoptera</taxon>
        <taxon>Hemiptera</taxon>
        <taxon>Heteroptera</taxon>
        <taxon>Panheteroptera</taxon>
        <taxon>Nepomorpha</taxon>
        <taxon>Nepidae</taxon>
        <taxon>Ranatrinae</taxon>
        <taxon>Ranatra</taxon>
    </lineage>
</organism>
<evidence type="ECO:0000256" key="8">
    <source>
        <dbReference type="ARBA" id="ARBA00023040"/>
    </source>
</evidence>
<dbReference type="Pfam" id="PF13855">
    <property type="entry name" value="LRR_8"/>
    <property type="match status" value="1"/>
</dbReference>
<dbReference type="GO" id="GO:0005886">
    <property type="term" value="C:plasma membrane"/>
    <property type="evidence" value="ECO:0007669"/>
    <property type="project" value="UniProtKB-SubCell"/>
</dbReference>
<dbReference type="PANTHER" id="PTHR24372:SF77">
    <property type="entry name" value="G-PROTEIN COUPLED RECEPTORS FAMILY 1 PROFILE DOMAIN-CONTAINING PROTEIN"/>
    <property type="match status" value="1"/>
</dbReference>
<dbReference type="InterPro" id="IPR017452">
    <property type="entry name" value="GPCR_Rhodpsn_7TM"/>
</dbReference>
<evidence type="ECO:0000256" key="10">
    <source>
        <dbReference type="ARBA" id="ARBA00023157"/>
    </source>
</evidence>
<feature type="transmembrane region" description="Helical" evidence="14">
    <location>
        <begin position="779"/>
        <end position="802"/>
    </location>
</feature>
<evidence type="ECO:0000256" key="6">
    <source>
        <dbReference type="ARBA" id="ARBA00022737"/>
    </source>
</evidence>
<feature type="disulfide bond" evidence="13">
    <location>
        <begin position="213"/>
        <end position="231"/>
    </location>
</feature>
<dbReference type="Proteomes" id="UP001558652">
    <property type="component" value="Unassembled WGS sequence"/>
</dbReference>